<keyword evidence="3" id="KW-1185">Reference proteome</keyword>
<gene>
    <name evidence="2" type="ORF">CLAFUR5_06861</name>
</gene>
<keyword evidence="1" id="KW-0812">Transmembrane</keyword>
<feature type="transmembrane region" description="Helical" evidence="1">
    <location>
        <begin position="23"/>
        <end position="44"/>
    </location>
</feature>
<dbReference type="EMBL" id="CP090168">
    <property type="protein sequence ID" value="UJO18978.1"/>
    <property type="molecule type" value="Genomic_DNA"/>
</dbReference>
<keyword evidence="1" id="KW-0472">Membrane</keyword>
<dbReference type="GeneID" id="71986739"/>
<sequence>MPNTTPICFEDQSELNSYLLKHLLVFLIELIVSYLVGLMAIVIWTKKMRERKEATIVAPRKTS</sequence>
<organism evidence="2 3">
    <name type="scientific">Passalora fulva</name>
    <name type="common">Tomato leaf mold</name>
    <name type="synonym">Cladosporium fulvum</name>
    <dbReference type="NCBI Taxonomy" id="5499"/>
    <lineage>
        <taxon>Eukaryota</taxon>
        <taxon>Fungi</taxon>
        <taxon>Dikarya</taxon>
        <taxon>Ascomycota</taxon>
        <taxon>Pezizomycotina</taxon>
        <taxon>Dothideomycetes</taxon>
        <taxon>Dothideomycetidae</taxon>
        <taxon>Mycosphaerellales</taxon>
        <taxon>Mycosphaerellaceae</taxon>
        <taxon>Fulvia</taxon>
    </lineage>
</organism>
<dbReference type="AlphaFoldDB" id="A0A9Q8PAM1"/>
<proteinExistence type="predicted"/>
<dbReference type="Proteomes" id="UP000756132">
    <property type="component" value="Chromosome 6"/>
</dbReference>
<dbReference type="KEGG" id="ffu:CLAFUR5_06861"/>
<keyword evidence="1" id="KW-1133">Transmembrane helix</keyword>
<protein>
    <submittedName>
        <fullName evidence="2">Uncharacterized protein</fullName>
    </submittedName>
</protein>
<evidence type="ECO:0000313" key="3">
    <source>
        <dbReference type="Proteomes" id="UP000756132"/>
    </source>
</evidence>
<evidence type="ECO:0000256" key="1">
    <source>
        <dbReference type="SAM" id="Phobius"/>
    </source>
</evidence>
<accession>A0A9Q8PAM1</accession>
<name>A0A9Q8PAM1_PASFU</name>
<evidence type="ECO:0000313" key="2">
    <source>
        <dbReference type="EMBL" id="UJO18978.1"/>
    </source>
</evidence>
<reference evidence="2" key="2">
    <citation type="journal article" date="2022" name="Microb. Genom.">
        <title>A chromosome-scale genome assembly of the tomato pathogen Cladosporium fulvum reveals a compartmentalized genome architecture and the presence of a dispensable chromosome.</title>
        <authorList>
            <person name="Zaccaron A.Z."/>
            <person name="Chen L.H."/>
            <person name="Samaras A."/>
            <person name="Stergiopoulos I."/>
        </authorList>
    </citation>
    <scope>NUCLEOTIDE SEQUENCE</scope>
    <source>
        <strain evidence="2">Race5_Kim</strain>
    </source>
</reference>
<reference evidence="2" key="1">
    <citation type="submission" date="2021-12" db="EMBL/GenBank/DDBJ databases">
        <authorList>
            <person name="Zaccaron A."/>
            <person name="Stergiopoulos I."/>
        </authorList>
    </citation>
    <scope>NUCLEOTIDE SEQUENCE</scope>
    <source>
        <strain evidence="2">Race5_Kim</strain>
    </source>
</reference>
<dbReference type="RefSeq" id="XP_047763344.1">
    <property type="nucleotide sequence ID" value="XM_047906009.1"/>
</dbReference>